<evidence type="ECO:0000256" key="3">
    <source>
        <dbReference type="SAM" id="MobiDB-lite"/>
    </source>
</evidence>
<name>A0ABP0Y3N6_9ROSI</name>
<dbReference type="Proteomes" id="UP001642487">
    <property type="component" value="Chromosome 2"/>
</dbReference>
<feature type="region of interest" description="Disordered" evidence="3">
    <location>
        <begin position="42"/>
        <end position="65"/>
    </location>
</feature>
<keyword evidence="5" id="KW-1185">Reference proteome</keyword>
<sequence>MKTPLFFSFNKKSLCFKQSLLKMAPSVATMAARTRRNLPKLKLTKKIKKTKKQQQQKQNQIPAAARNDIVQFTDDCSDIDGGCSTPKAERHRIPEILTCPPAPKKPRPVSDCSFRRSPIAFFAPPELELFFFVALPVPDISV</sequence>
<dbReference type="PANTHER" id="PTHR33142">
    <property type="entry name" value="CYCLIN-DEPENDENT PROTEIN KINASE INHIBITOR SMR13"/>
    <property type="match status" value="1"/>
</dbReference>
<proteinExistence type="predicted"/>
<feature type="compositionally biased region" description="Basic residues" evidence="3">
    <location>
        <begin position="42"/>
        <end position="54"/>
    </location>
</feature>
<dbReference type="InterPro" id="IPR040389">
    <property type="entry name" value="SMR"/>
</dbReference>
<organism evidence="4 5">
    <name type="scientific">Citrullus colocynthis</name>
    <name type="common">colocynth</name>
    <dbReference type="NCBI Taxonomy" id="252529"/>
    <lineage>
        <taxon>Eukaryota</taxon>
        <taxon>Viridiplantae</taxon>
        <taxon>Streptophyta</taxon>
        <taxon>Embryophyta</taxon>
        <taxon>Tracheophyta</taxon>
        <taxon>Spermatophyta</taxon>
        <taxon>Magnoliopsida</taxon>
        <taxon>eudicotyledons</taxon>
        <taxon>Gunneridae</taxon>
        <taxon>Pentapetalae</taxon>
        <taxon>rosids</taxon>
        <taxon>fabids</taxon>
        <taxon>Cucurbitales</taxon>
        <taxon>Cucurbitaceae</taxon>
        <taxon>Benincaseae</taxon>
        <taxon>Citrullus</taxon>
    </lineage>
</organism>
<keyword evidence="1" id="KW-0649">Protein kinase inhibitor</keyword>
<reference evidence="4 5" key="1">
    <citation type="submission" date="2024-03" db="EMBL/GenBank/DDBJ databases">
        <authorList>
            <person name="Gkanogiannis A."/>
            <person name="Becerra Lopez-Lavalle L."/>
        </authorList>
    </citation>
    <scope>NUCLEOTIDE SEQUENCE [LARGE SCALE GENOMIC DNA]</scope>
</reference>
<evidence type="ECO:0000256" key="1">
    <source>
        <dbReference type="ARBA" id="ARBA00023013"/>
    </source>
</evidence>
<dbReference type="PANTHER" id="PTHR33142:SF8">
    <property type="entry name" value="CYCLIN-DEPENDENT PROTEIN KINASE INHIBITOR SMR9"/>
    <property type="match status" value="1"/>
</dbReference>
<protein>
    <submittedName>
        <fullName evidence="4">Uncharacterized protein</fullName>
    </submittedName>
</protein>
<dbReference type="EMBL" id="OZ021736">
    <property type="protein sequence ID" value="CAK9314201.1"/>
    <property type="molecule type" value="Genomic_DNA"/>
</dbReference>
<evidence type="ECO:0000256" key="2">
    <source>
        <dbReference type="ARBA" id="ARBA00023306"/>
    </source>
</evidence>
<keyword evidence="2" id="KW-0131">Cell cycle</keyword>
<gene>
    <name evidence="4" type="ORF">CITCOLO1_LOCUS5944</name>
</gene>
<evidence type="ECO:0000313" key="4">
    <source>
        <dbReference type="EMBL" id="CAK9314201.1"/>
    </source>
</evidence>
<evidence type="ECO:0000313" key="5">
    <source>
        <dbReference type="Proteomes" id="UP001642487"/>
    </source>
</evidence>
<accession>A0ABP0Y3N6</accession>